<keyword evidence="12" id="KW-0106">Calcium</keyword>
<evidence type="ECO:0000256" key="6">
    <source>
        <dbReference type="ARBA" id="ARBA00008853"/>
    </source>
</evidence>
<organism evidence="17 20">
    <name type="scientific">Cephus cinctus</name>
    <name type="common">Wheat stem sawfly</name>
    <dbReference type="NCBI Taxonomy" id="211228"/>
    <lineage>
        <taxon>Eukaryota</taxon>
        <taxon>Metazoa</taxon>
        <taxon>Ecdysozoa</taxon>
        <taxon>Arthropoda</taxon>
        <taxon>Hexapoda</taxon>
        <taxon>Insecta</taxon>
        <taxon>Pterygota</taxon>
        <taxon>Neoptera</taxon>
        <taxon>Endopterygota</taxon>
        <taxon>Hymenoptera</taxon>
        <taxon>Cephoidea</taxon>
        <taxon>Cephidae</taxon>
        <taxon>Cephus</taxon>
    </lineage>
</organism>
<dbReference type="GO" id="GO:0004341">
    <property type="term" value="F:gluconolactonase activity"/>
    <property type="evidence" value="ECO:0007669"/>
    <property type="project" value="UniProtKB-EC"/>
</dbReference>
<dbReference type="PRINTS" id="PR01790">
    <property type="entry name" value="SMP30FAMILY"/>
</dbReference>
<evidence type="ECO:0000313" key="20">
    <source>
        <dbReference type="RefSeq" id="XP_015586139.1"/>
    </source>
</evidence>
<evidence type="ECO:0000256" key="3">
    <source>
        <dbReference type="ARBA" id="ARBA00001936"/>
    </source>
</evidence>
<dbReference type="GeneID" id="107263431"/>
<dbReference type="Proteomes" id="UP000694920">
    <property type="component" value="Unplaced"/>
</dbReference>
<comment type="cofactor">
    <cofactor evidence="3">
        <name>Mn(2+)</name>
        <dbReference type="ChEBI" id="CHEBI:29035"/>
    </cofactor>
</comment>
<dbReference type="GO" id="GO:0019853">
    <property type="term" value="P:L-ascorbic acid biosynthetic process"/>
    <property type="evidence" value="ECO:0007669"/>
    <property type="project" value="TreeGrafter"/>
</dbReference>
<dbReference type="PANTHER" id="PTHR10907">
    <property type="entry name" value="REGUCALCIN"/>
    <property type="match status" value="1"/>
</dbReference>
<gene>
    <name evidence="18 19 20 21" type="primary">LOC107263431</name>
</gene>
<comment type="cofactor">
    <cofactor evidence="4">
        <name>Mg(2+)</name>
        <dbReference type="ChEBI" id="CHEBI:18420"/>
    </cofactor>
</comment>
<feature type="binding site" evidence="15">
    <location>
        <position position="165"/>
    </location>
    <ligand>
        <name>a divalent metal cation</name>
        <dbReference type="ChEBI" id="CHEBI:60240"/>
    </ligand>
</feature>
<dbReference type="AlphaFoldDB" id="A0AAJ7BI00"/>
<comment type="subcellular location">
    <subcellularLocation>
        <location evidence="5">Cytoplasm</location>
    </subcellularLocation>
</comment>
<evidence type="ECO:0000256" key="5">
    <source>
        <dbReference type="ARBA" id="ARBA00004496"/>
    </source>
</evidence>
<reference evidence="18 19" key="1">
    <citation type="submission" date="2025-04" db="UniProtKB">
        <authorList>
            <consortium name="RefSeq"/>
        </authorList>
    </citation>
    <scope>IDENTIFICATION</scope>
</reference>
<feature type="binding site" evidence="15">
    <location>
        <position position="217"/>
    </location>
    <ligand>
        <name>a divalent metal cation</name>
        <dbReference type="ChEBI" id="CHEBI:60240"/>
    </ligand>
</feature>
<comment type="cofactor">
    <cofactor evidence="15">
        <name>Zn(2+)</name>
        <dbReference type="ChEBI" id="CHEBI:29105"/>
    </cofactor>
    <text evidence="15">Binds 1 divalent metal cation per subunit.</text>
</comment>
<comment type="cofactor">
    <cofactor evidence="2">
        <name>Ca(2+)</name>
        <dbReference type="ChEBI" id="CHEBI:29108"/>
    </cofactor>
</comment>
<dbReference type="GO" id="GO:0005737">
    <property type="term" value="C:cytoplasm"/>
    <property type="evidence" value="ECO:0007669"/>
    <property type="project" value="UniProtKB-SubCell"/>
</dbReference>
<dbReference type="RefSeq" id="XP_015586129.1">
    <property type="nucleotide sequence ID" value="XM_015730643.2"/>
</dbReference>
<evidence type="ECO:0000256" key="10">
    <source>
        <dbReference type="ARBA" id="ARBA00022723"/>
    </source>
</evidence>
<evidence type="ECO:0000256" key="1">
    <source>
        <dbReference type="ARBA" id="ARBA00001589"/>
    </source>
</evidence>
<feature type="binding site" evidence="15">
    <location>
        <position position="17"/>
    </location>
    <ligand>
        <name>a divalent metal cation</name>
        <dbReference type="ChEBI" id="CHEBI:60240"/>
    </ligand>
</feature>
<evidence type="ECO:0000256" key="8">
    <source>
        <dbReference type="ARBA" id="ARBA00016808"/>
    </source>
</evidence>
<dbReference type="GO" id="GO:0005509">
    <property type="term" value="F:calcium ion binding"/>
    <property type="evidence" value="ECO:0007669"/>
    <property type="project" value="TreeGrafter"/>
</dbReference>
<protein>
    <recommendedName>
        <fullName evidence="8">Regucalcin</fullName>
        <ecNumber evidence="7">3.1.1.17</ecNumber>
    </recommendedName>
    <alternativeName>
        <fullName evidence="13">Gluconolactonase</fullName>
    </alternativeName>
</protein>
<dbReference type="Gene3D" id="2.120.10.30">
    <property type="entry name" value="TolB, C-terminal domain"/>
    <property type="match status" value="1"/>
</dbReference>
<dbReference type="EC" id="3.1.1.17" evidence="7"/>
<feature type="binding site" evidence="15">
    <location>
        <position position="114"/>
    </location>
    <ligand>
        <name>substrate</name>
    </ligand>
</feature>
<dbReference type="FunFam" id="2.120.10.30:FF:000027">
    <property type="entry name" value="Regucalcin homologue"/>
    <property type="match status" value="1"/>
</dbReference>
<dbReference type="KEGG" id="ccin:107263431"/>
<dbReference type="PANTHER" id="PTHR10907:SF66">
    <property type="entry name" value="MIP34848P1-RELATED"/>
    <property type="match status" value="1"/>
</dbReference>
<accession>A0AAJ7BI00</accession>
<keyword evidence="10 15" id="KW-0479">Metal-binding</keyword>
<evidence type="ECO:0000313" key="18">
    <source>
        <dbReference type="RefSeq" id="XP_015586116.1"/>
    </source>
</evidence>
<proteinExistence type="inferred from homology"/>
<evidence type="ECO:0000256" key="12">
    <source>
        <dbReference type="ARBA" id="ARBA00022837"/>
    </source>
</evidence>
<dbReference type="RefSeq" id="XP_015586139.1">
    <property type="nucleotide sequence ID" value="XM_015730653.2"/>
</dbReference>
<dbReference type="Pfam" id="PF08450">
    <property type="entry name" value="SGL"/>
    <property type="match status" value="1"/>
</dbReference>
<name>A0AAJ7BI00_CEPCN</name>
<evidence type="ECO:0000256" key="13">
    <source>
        <dbReference type="ARBA" id="ARBA00032464"/>
    </source>
</evidence>
<comment type="catalytic activity">
    <reaction evidence="1">
        <text>D-glucono-1,5-lactone + H2O = D-gluconate + H(+)</text>
        <dbReference type="Rhea" id="RHEA:10440"/>
        <dbReference type="ChEBI" id="CHEBI:15377"/>
        <dbReference type="ChEBI" id="CHEBI:15378"/>
        <dbReference type="ChEBI" id="CHEBI:16217"/>
        <dbReference type="ChEBI" id="CHEBI:18391"/>
        <dbReference type="EC" id="3.1.1.17"/>
    </reaction>
</comment>
<dbReference type="RefSeq" id="XP_015586151.1">
    <property type="nucleotide sequence ID" value="XM_015730665.2"/>
</dbReference>
<dbReference type="SUPFAM" id="SSF63829">
    <property type="entry name" value="Calcium-dependent phosphotriesterase"/>
    <property type="match status" value="1"/>
</dbReference>
<evidence type="ECO:0000259" key="16">
    <source>
        <dbReference type="Pfam" id="PF08450"/>
    </source>
</evidence>
<evidence type="ECO:0000313" key="21">
    <source>
        <dbReference type="RefSeq" id="XP_015586151.1"/>
    </source>
</evidence>
<evidence type="ECO:0000256" key="2">
    <source>
        <dbReference type="ARBA" id="ARBA00001913"/>
    </source>
</evidence>
<keyword evidence="15" id="KW-0862">Zinc</keyword>
<evidence type="ECO:0000256" key="9">
    <source>
        <dbReference type="ARBA" id="ARBA00022490"/>
    </source>
</evidence>
<dbReference type="InterPro" id="IPR013658">
    <property type="entry name" value="SGL"/>
</dbReference>
<evidence type="ECO:0000256" key="15">
    <source>
        <dbReference type="PIRSR" id="PIRSR605511-2"/>
    </source>
</evidence>
<keyword evidence="9" id="KW-0963">Cytoplasm</keyword>
<dbReference type="RefSeq" id="XP_015586116.1">
    <property type="nucleotide sequence ID" value="XM_015730630.2"/>
</dbReference>
<evidence type="ECO:0000313" key="19">
    <source>
        <dbReference type="RefSeq" id="XP_015586129.1"/>
    </source>
</evidence>
<comment type="similarity">
    <text evidence="6">Belongs to the SMP-30/CGR1 family.</text>
</comment>
<dbReference type="InterPro" id="IPR011042">
    <property type="entry name" value="6-blade_b-propeller_TolB-like"/>
</dbReference>
<feature type="binding site" evidence="15">
    <location>
        <position position="112"/>
    </location>
    <ligand>
        <name>substrate</name>
    </ligand>
</feature>
<keyword evidence="17" id="KW-1185">Reference proteome</keyword>
<evidence type="ECO:0000256" key="14">
    <source>
        <dbReference type="PIRSR" id="PIRSR605511-1"/>
    </source>
</evidence>
<evidence type="ECO:0000313" key="17">
    <source>
        <dbReference type="Proteomes" id="UP000694920"/>
    </source>
</evidence>
<evidence type="ECO:0000256" key="7">
    <source>
        <dbReference type="ARBA" id="ARBA00013227"/>
    </source>
</evidence>
<evidence type="ECO:0000256" key="11">
    <source>
        <dbReference type="ARBA" id="ARBA00022801"/>
    </source>
</evidence>
<evidence type="ECO:0000256" key="4">
    <source>
        <dbReference type="ARBA" id="ARBA00001946"/>
    </source>
</evidence>
<feature type="active site" description="Proton donor/acceptor" evidence="14">
    <location>
        <position position="217"/>
    </location>
</feature>
<sequence>MAPKVSLLDDTRLVIGEGPHWDAEGQVLYYVDILDSTVLKYDSRSNKITRAVVDKKDKTTVTFILPIANTTDKFLIGYGSKVAVLTWDGVSSEPQNIEILDEEEDASHTGNRFNDAKVDPEGRVWLGTMGPLQGPDKVVKNSGALYSLTDNGKLVKHVTDIGISNGLTWSPDKKIFYYIDSIAGSIDSFDYDAKVGKIDNRKVVFDLKKNNVKGLPDGMTIDTEGKLWLATYNGNAIYRIDPITSEILQRVELPASQITSVTFGGSNLDELYVTSGSIDEPKGVPHVGRVFKITDLGVTGYPGVPAKLKLP</sequence>
<feature type="domain" description="SMP-30/Gluconolactonase/LRE-like region" evidence="16">
    <location>
        <begin position="15"/>
        <end position="276"/>
    </location>
</feature>
<dbReference type="InterPro" id="IPR005511">
    <property type="entry name" value="SMP-30"/>
</dbReference>
<keyword evidence="11" id="KW-0378">Hydrolase</keyword>